<accession>A0ABW3I7F9</accession>
<comment type="caution">
    <text evidence="3">The sequence shown here is derived from an EMBL/GenBank/DDBJ whole genome shotgun (WGS) entry which is preliminary data.</text>
</comment>
<protein>
    <submittedName>
        <fullName evidence="3">SirB1 family protein</fullName>
    </submittedName>
</protein>
<feature type="domain" description="Protein SirB1 N-terminal" evidence="2">
    <location>
        <begin position="41"/>
        <end position="185"/>
    </location>
</feature>
<comment type="similarity">
    <text evidence="1">Belongs to the UPF0162 family.</text>
</comment>
<organism evidence="3 4">
    <name type="scientific">Seminibacterium arietis</name>
    <dbReference type="NCBI Taxonomy" id="1173502"/>
    <lineage>
        <taxon>Bacteria</taxon>
        <taxon>Pseudomonadati</taxon>
        <taxon>Pseudomonadota</taxon>
        <taxon>Gammaproteobacteria</taxon>
        <taxon>Pasteurellales</taxon>
        <taxon>Pasteurellaceae</taxon>
        <taxon>Seminibacterium</taxon>
    </lineage>
</organism>
<evidence type="ECO:0000313" key="3">
    <source>
        <dbReference type="EMBL" id="MFD0965871.1"/>
    </source>
</evidence>
<gene>
    <name evidence="3" type="ORF">ACFQ02_03245</name>
</gene>
<evidence type="ECO:0000256" key="1">
    <source>
        <dbReference type="ARBA" id="ARBA00007100"/>
    </source>
</evidence>
<dbReference type="Pfam" id="PF13369">
    <property type="entry name" value="Transglut_core2"/>
    <property type="match status" value="1"/>
</dbReference>
<evidence type="ECO:0000313" key="4">
    <source>
        <dbReference type="Proteomes" id="UP001596996"/>
    </source>
</evidence>
<dbReference type="RefSeq" id="WP_380819250.1">
    <property type="nucleotide sequence ID" value="NZ_JBHTJN010000008.1"/>
</dbReference>
<sequence>MKNNWLGEKYYHRALYDEMIYFYQLTFDDDGEEIYRIRGLMGNLVRKARKAFSPEMTIKQKVDRLLALVYDDWGFYCDPSNYFHSSNLYLHYVLKNRSAMPISIAGIILYLAESLSLPIYPVNFPTQLILRVDIEKETFFVDPWDGKYVTYQYLQQLYEGAFGFAAEMKEETLQYAGCNELVKRFSEIAKNALIRDQLNFSALVYIEALVDRHPNSPYEVRDRGIVFVKLGCIRAAVDDLTHFVEKCPHDPSAILLANQISELKNELEPIH</sequence>
<dbReference type="InterPro" id="IPR032698">
    <property type="entry name" value="SirB1_N"/>
</dbReference>
<dbReference type="Proteomes" id="UP001596996">
    <property type="component" value="Unassembled WGS sequence"/>
</dbReference>
<dbReference type="Pfam" id="PF13371">
    <property type="entry name" value="TPR_9"/>
    <property type="match status" value="1"/>
</dbReference>
<keyword evidence="4" id="KW-1185">Reference proteome</keyword>
<name>A0ABW3I7F9_9PAST</name>
<evidence type="ECO:0000259" key="2">
    <source>
        <dbReference type="Pfam" id="PF13369"/>
    </source>
</evidence>
<reference evidence="4" key="1">
    <citation type="journal article" date="2019" name="Int. J. Syst. Evol. Microbiol.">
        <title>The Global Catalogue of Microorganisms (GCM) 10K type strain sequencing project: providing services to taxonomists for standard genome sequencing and annotation.</title>
        <authorList>
            <consortium name="The Broad Institute Genomics Platform"/>
            <consortium name="The Broad Institute Genome Sequencing Center for Infectious Disease"/>
            <person name="Wu L."/>
            <person name="Ma J."/>
        </authorList>
    </citation>
    <scope>NUCLEOTIDE SEQUENCE [LARGE SCALE GENOMIC DNA]</scope>
    <source>
        <strain evidence="4">CCUG 61707</strain>
    </source>
</reference>
<proteinExistence type="inferred from homology"/>
<dbReference type="EMBL" id="JBHTJN010000008">
    <property type="protein sequence ID" value="MFD0965871.1"/>
    <property type="molecule type" value="Genomic_DNA"/>
</dbReference>